<sequence>MSEQPVSPEVTAAPVDCCAPLAECCADFKKLLRASKAILLLRGLIFLILGVLLWAHPVAAMTAIVIVLGIYILFEGGLMLGAAFGVRGRMRTMLTINAIALLLLGLAAIVAPLWMGEFAVIFFGVWQLMSGIQCLIFPSSNGLSKTGAILSGILSLLAGLFFIGAPLFGLVVFGVLFAVLFFISGVLMLIAGFSLR</sequence>
<gene>
    <name evidence="2" type="ORF">SDC9_121472</name>
</gene>
<feature type="transmembrane region" description="Helical" evidence="1">
    <location>
        <begin position="149"/>
        <end position="169"/>
    </location>
</feature>
<feature type="transmembrane region" description="Helical" evidence="1">
    <location>
        <begin position="175"/>
        <end position="195"/>
    </location>
</feature>
<accession>A0A645CC31</accession>
<feature type="transmembrane region" description="Helical" evidence="1">
    <location>
        <begin position="120"/>
        <end position="137"/>
    </location>
</feature>
<keyword evidence="1" id="KW-1133">Transmembrane helix</keyword>
<evidence type="ECO:0000256" key="1">
    <source>
        <dbReference type="SAM" id="Phobius"/>
    </source>
</evidence>
<evidence type="ECO:0008006" key="3">
    <source>
        <dbReference type="Google" id="ProtNLM"/>
    </source>
</evidence>
<dbReference type="PANTHER" id="PTHR34989">
    <property type="entry name" value="PROTEIN HDED"/>
    <property type="match status" value="1"/>
</dbReference>
<dbReference type="InterPro" id="IPR052712">
    <property type="entry name" value="Acid_resist_chaperone_HdeD"/>
</dbReference>
<proteinExistence type="predicted"/>
<evidence type="ECO:0000313" key="2">
    <source>
        <dbReference type="EMBL" id="MPM74484.1"/>
    </source>
</evidence>
<dbReference type="Pfam" id="PF03729">
    <property type="entry name" value="DUF308"/>
    <property type="match status" value="2"/>
</dbReference>
<dbReference type="GO" id="GO:0005886">
    <property type="term" value="C:plasma membrane"/>
    <property type="evidence" value="ECO:0007669"/>
    <property type="project" value="TreeGrafter"/>
</dbReference>
<keyword evidence="1" id="KW-0812">Transmembrane</keyword>
<feature type="transmembrane region" description="Helical" evidence="1">
    <location>
        <begin position="94"/>
        <end position="114"/>
    </location>
</feature>
<feature type="transmembrane region" description="Helical" evidence="1">
    <location>
        <begin position="61"/>
        <end position="82"/>
    </location>
</feature>
<keyword evidence="1" id="KW-0472">Membrane</keyword>
<dbReference type="PANTHER" id="PTHR34989:SF1">
    <property type="entry name" value="PROTEIN HDED"/>
    <property type="match status" value="1"/>
</dbReference>
<dbReference type="InterPro" id="IPR005325">
    <property type="entry name" value="DUF308_memb"/>
</dbReference>
<reference evidence="2" key="1">
    <citation type="submission" date="2019-08" db="EMBL/GenBank/DDBJ databases">
        <authorList>
            <person name="Kucharzyk K."/>
            <person name="Murdoch R.W."/>
            <person name="Higgins S."/>
            <person name="Loffler F."/>
        </authorList>
    </citation>
    <scope>NUCLEOTIDE SEQUENCE</scope>
</reference>
<name>A0A645CC31_9ZZZZ</name>
<feature type="transmembrane region" description="Helical" evidence="1">
    <location>
        <begin position="37"/>
        <end position="55"/>
    </location>
</feature>
<protein>
    <recommendedName>
        <fullName evidence="3">Acid-resistance membrane protein</fullName>
    </recommendedName>
</protein>
<dbReference type="EMBL" id="VSSQ01025995">
    <property type="protein sequence ID" value="MPM74484.1"/>
    <property type="molecule type" value="Genomic_DNA"/>
</dbReference>
<dbReference type="AlphaFoldDB" id="A0A645CC31"/>
<organism evidence="2">
    <name type="scientific">bioreactor metagenome</name>
    <dbReference type="NCBI Taxonomy" id="1076179"/>
    <lineage>
        <taxon>unclassified sequences</taxon>
        <taxon>metagenomes</taxon>
        <taxon>ecological metagenomes</taxon>
    </lineage>
</organism>
<comment type="caution">
    <text evidence="2">The sequence shown here is derived from an EMBL/GenBank/DDBJ whole genome shotgun (WGS) entry which is preliminary data.</text>
</comment>